<reference evidence="3" key="1">
    <citation type="submission" date="2015-06" db="EMBL/GenBank/DDBJ databases">
        <title>Complete genome sequence and metabolic analysis of phthalate degradation pathway in Gordonia sp. QH-11.</title>
        <authorList>
            <person name="Jin D."/>
            <person name="Kong X."/>
            <person name="Bai Z."/>
        </authorList>
    </citation>
    <scope>NUCLEOTIDE SEQUENCE [LARGE SCALE GENOMIC DNA]</scope>
    <source>
        <strain evidence="3">QH-11</strain>
    </source>
</reference>
<reference evidence="2 3" key="2">
    <citation type="journal article" date="2017" name="Int. J. Syst. Evol. Microbiol.">
        <title>Gordonia phthalatica sp. nov., a di-n-butyl phthalate-degrading bacterium isolated from activated sludge.</title>
        <authorList>
            <person name="Jin D."/>
            <person name="Kong X."/>
            <person name="Jia M."/>
            <person name="Yu X."/>
            <person name="Wang X."/>
            <person name="Zhuang X."/>
            <person name="Deng Y."/>
            <person name="Bai Z."/>
        </authorList>
    </citation>
    <scope>NUCLEOTIDE SEQUENCE [LARGE SCALE GENOMIC DNA]</scope>
    <source>
        <strain evidence="2 3">QH-11</strain>
    </source>
</reference>
<evidence type="ECO:0000313" key="3">
    <source>
        <dbReference type="Proteomes" id="UP000063789"/>
    </source>
</evidence>
<keyword evidence="3" id="KW-1185">Reference proteome</keyword>
<accession>A0A0N9N9T4</accession>
<proteinExistence type="predicted"/>
<dbReference type="AlphaFoldDB" id="A0A0N9N9T4"/>
<evidence type="ECO:0000256" key="1">
    <source>
        <dbReference type="SAM" id="Phobius"/>
    </source>
</evidence>
<keyword evidence="1" id="KW-1133">Transmembrane helix</keyword>
<dbReference type="PATRIC" id="fig|1136941.3.peg.724"/>
<dbReference type="OrthoDB" id="3215846at2"/>
<dbReference type="Proteomes" id="UP000063789">
    <property type="component" value="Chromosome"/>
</dbReference>
<dbReference type="Pfam" id="PF11209">
    <property type="entry name" value="LmeA"/>
    <property type="match status" value="1"/>
</dbReference>
<dbReference type="InterPro" id="IPR021373">
    <property type="entry name" value="DUF2993"/>
</dbReference>
<evidence type="ECO:0008006" key="4">
    <source>
        <dbReference type="Google" id="ProtNLM"/>
    </source>
</evidence>
<evidence type="ECO:0000313" key="2">
    <source>
        <dbReference type="EMBL" id="ALG83757.1"/>
    </source>
</evidence>
<sequence>MHATSDDTPKPAPRRALRAAAWIAVVVVIAAVVALVVDDFAGSRAEHRLAQAVQASPGVEFEPDVLMSGFPFLPHRSSGEFDSILISAEGIPIEGCSGSYPCRSTVDARLQDARIGNTGAVGPETVLQASSMRVETRIDSPTLGRLMNIVDLYINTPAPEDKAGGGGPGDGLLERTDGIMLSGTVPLPGSPATQNGYPPSAAAYTAPKVKVSVSARVFVVDGRVHVEATGFYDGPEEHYSADVPAEFRSAVLKAFSAVLPRMQMAWGATAIQALSRGSDLVAVGETGPVAVRPIDYAKPLPGRP</sequence>
<dbReference type="EMBL" id="CP011853">
    <property type="protein sequence ID" value="ALG83757.1"/>
    <property type="molecule type" value="Genomic_DNA"/>
</dbReference>
<dbReference type="RefSeq" id="WP_062391713.1">
    <property type="nucleotide sequence ID" value="NZ_CP011853.1"/>
</dbReference>
<keyword evidence="1" id="KW-0812">Transmembrane</keyword>
<dbReference type="KEGG" id="goq:ACH46_03570"/>
<dbReference type="STRING" id="1136941.ACH46_03570"/>
<protein>
    <recommendedName>
        <fullName evidence="4">DUF2993 domain-containing protein</fullName>
    </recommendedName>
</protein>
<keyword evidence="1" id="KW-0472">Membrane</keyword>
<organism evidence="2 3">
    <name type="scientific">Gordonia phthalatica</name>
    <dbReference type="NCBI Taxonomy" id="1136941"/>
    <lineage>
        <taxon>Bacteria</taxon>
        <taxon>Bacillati</taxon>
        <taxon>Actinomycetota</taxon>
        <taxon>Actinomycetes</taxon>
        <taxon>Mycobacteriales</taxon>
        <taxon>Gordoniaceae</taxon>
        <taxon>Gordonia</taxon>
    </lineage>
</organism>
<name>A0A0N9N9T4_9ACTN</name>
<feature type="transmembrane region" description="Helical" evidence="1">
    <location>
        <begin position="20"/>
        <end position="41"/>
    </location>
</feature>
<gene>
    <name evidence="2" type="ORF">ACH46_03570</name>
</gene>